<protein>
    <submittedName>
        <fullName evidence="1">Uncharacterized protein</fullName>
    </submittedName>
</protein>
<gene>
    <name evidence="1" type="ORF">QN215_08215</name>
</gene>
<dbReference type="AlphaFoldDB" id="A0AB39U5E2"/>
<dbReference type="RefSeq" id="WP_369343831.1">
    <property type="nucleotide sequence ID" value="NZ_CP129674.1"/>
</dbReference>
<dbReference type="EMBL" id="CP129674">
    <property type="protein sequence ID" value="XDS44239.1"/>
    <property type="molecule type" value="Genomic_DNA"/>
</dbReference>
<reference evidence="1" key="1">
    <citation type="submission" date="2023-07" db="EMBL/GenBank/DDBJ databases">
        <title>Bifidobacterium aquikefiriaerophilum sp. nov. and Bifidobacterium eccum sp. nov., isolated from water kefir.</title>
        <authorList>
            <person name="Breselge S."/>
            <person name="Bellassi P."/>
            <person name="Barcenilla C."/>
            <person name="Alvarez-Ordonez A."/>
            <person name="Morelli L."/>
            <person name="Cotter P.D."/>
        </authorList>
    </citation>
    <scope>NUCLEOTIDE SEQUENCE</scope>
    <source>
        <strain evidence="1">WK041_4_12</strain>
    </source>
</reference>
<proteinExistence type="predicted"/>
<sequence>MSEFVLQTSEKSYTNSEISGELLRDVVERLSRKELDFMVLEPSEPVDKSIYLQMLGSVVVETIGSFVVETRLVAEDGSFTQYSYTSADQDEVLSMFLKYWEHGELPDLDGWKDITASLSKPASVGLWARIRSLLRSKSAPAQIPLDGDVASQGMRH</sequence>
<organism evidence="1">
    <name type="scientific">Bifidobacterium aquikefiricola</name>
    <dbReference type="NCBI Taxonomy" id="3059038"/>
    <lineage>
        <taxon>Bacteria</taxon>
        <taxon>Bacillati</taxon>
        <taxon>Actinomycetota</taxon>
        <taxon>Actinomycetes</taxon>
        <taxon>Bifidobacteriales</taxon>
        <taxon>Bifidobacteriaceae</taxon>
        <taxon>Bifidobacterium</taxon>
    </lineage>
</organism>
<evidence type="ECO:0000313" key="1">
    <source>
        <dbReference type="EMBL" id="XDS44239.1"/>
    </source>
</evidence>
<name>A0AB39U5E2_9BIFI</name>
<dbReference type="KEGG" id="baqk:QN215_08215"/>
<accession>A0AB39U5E2</accession>